<dbReference type="RefSeq" id="WP_218059086.1">
    <property type="nucleotide sequence ID" value="NZ_LWDV01000010.1"/>
</dbReference>
<feature type="domain" description="Flagellar basal-body/hook protein C-terminal" evidence="4">
    <location>
        <begin position="197"/>
        <end position="241"/>
    </location>
</feature>
<comment type="similarity">
    <text evidence="1 2">Belongs to the flagella basal body rod proteins family.</text>
</comment>
<evidence type="ECO:0000256" key="2">
    <source>
        <dbReference type="RuleBase" id="RU362116"/>
    </source>
</evidence>
<accession>A0A1C0A673</accession>
<organism evidence="6 7">
    <name type="scientific">Orenia metallireducens</name>
    <dbReference type="NCBI Taxonomy" id="1413210"/>
    <lineage>
        <taxon>Bacteria</taxon>
        <taxon>Bacillati</taxon>
        <taxon>Bacillota</taxon>
        <taxon>Clostridia</taxon>
        <taxon>Halanaerobiales</taxon>
        <taxon>Halobacteroidaceae</taxon>
        <taxon>Orenia</taxon>
    </lineage>
</organism>
<evidence type="ECO:0000313" key="7">
    <source>
        <dbReference type="Proteomes" id="UP000093514"/>
    </source>
</evidence>
<protein>
    <submittedName>
        <fullName evidence="6">Flagellar biosynthesis protein FlgF</fullName>
    </submittedName>
</protein>
<dbReference type="Proteomes" id="UP000093514">
    <property type="component" value="Unassembled WGS sequence"/>
</dbReference>
<reference evidence="6 7" key="2">
    <citation type="submission" date="2016-08" db="EMBL/GenBank/DDBJ databases">
        <title>Orenia metallireducens sp. nov. strain Z6, a Novel Metal-reducing Firmicute from the Deep Subsurface.</title>
        <authorList>
            <person name="Maxim B.I."/>
            <person name="Kenneth K."/>
            <person name="Flynn T.M."/>
            <person name="Oloughlin E.J."/>
            <person name="Locke R.A."/>
            <person name="Weber J.R."/>
            <person name="Egan S.M."/>
            <person name="Mackie R.I."/>
            <person name="Cann I.K."/>
        </authorList>
    </citation>
    <scope>NUCLEOTIDE SEQUENCE [LARGE SCALE GENOMIC DNA]</scope>
    <source>
        <strain evidence="6 7">Z6</strain>
    </source>
</reference>
<dbReference type="PROSITE" id="PS00588">
    <property type="entry name" value="FLAGELLA_BB_ROD"/>
    <property type="match status" value="1"/>
</dbReference>
<dbReference type="PANTHER" id="PTHR30435:SF19">
    <property type="entry name" value="FLAGELLAR BASAL-BODY ROD PROTEIN FLGG"/>
    <property type="match status" value="1"/>
</dbReference>
<sequence length="246" mass="26629">MIRGLYTSAAGMENALLKNNTISNNLANINTPGYKKQITIEKSFSNKLLNKIYNNVTTIGKVGTGVGIDRIANDFNTGSFKETANTFDWAIKGEGFFAIQTPQGIRYTRNGNFTINNQGQVVTQNGHLVMGEGGILQIPNGGKVNIDDNNIVVDGKALGRVQIVSFANKSGLIKEGDTLFRRGPEVGGTFRATGEIVQGFLEESNVSAVQEMIKMIDNSRVYEADQKVIQAHNDTLGKAVNEVGKV</sequence>
<dbReference type="GO" id="GO:0009425">
    <property type="term" value="C:bacterial-type flagellum basal body"/>
    <property type="evidence" value="ECO:0007669"/>
    <property type="project" value="UniProtKB-SubCell"/>
</dbReference>
<name>A0A1C0A673_9FIRM</name>
<comment type="caution">
    <text evidence="6">The sequence shown here is derived from an EMBL/GenBank/DDBJ whole genome shotgun (WGS) entry which is preliminary data.</text>
</comment>
<reference evidence="7" key="1">
    <citation type="submission" date="2016-07" db="EMBL/GenBank/DDBJ databases">
        <authorList>
            <person name="Florea S."/>
            <person name="Webb J.S."/>
            <person name="Jaromczyk J."/>
            <person name="Schardl C.L."/>
        </authorList>
    </citation>
    <scope>NUCLEOTIDE SEQUENCE [LARGE SCALE GENOMIC DNA]</scope>
    <source>
        <strain evidence="7">Z6</strain>
    </source>
</reference>
<evidence type="ECO:0000256" key="1">
    <source>
        <dbReference type="ARBA" id="ARBA00009677"/>
    </source>
</evidence>
<dbReference type="EMBL" id="LWDV01000010">
    <property type="protein sequence ID" value="OCL25637.1"/>
    <property type="molecule type" value="Genomic_DNA"/>
</dbReference>
<dbReference type="Pfam" id="PF22692">
    <property type="entry name" value="LlgE_F_G_D1"/>
    <property type="match status" value="1"/>
</dbReference>
<dbReference type="InterPro" id="IPR010930">
    <property type="entry name" value="Flg_bb/hook_C_dom"/>
</dbReference>
<dbReference type="InterPro" id="IPR001444">
    <property type="entry name" value="Flag_bb_rod_N"/>
</dbReference>
<proteinExistence type="inferred from homology"/>
<gene>
    <name evidence="6" type="ORF">U472_15010</name>
</gene>
<dbReference type="InterPro" id="IPR020013">
    <property type="entry name" value="Flagellar_FlgE/F/G"/>
</dbReference>
<evidence type="ECO:0000259" key="3">
    <source>
        <dbReference type="Pfam" id="PF00460"/>
    </source>
</evidence>
<dbReference type="InterPro" id="IPR019776">
    <property type="entry name" value="Flagellar_basal_body_rod_CS"/>
</dbReference>
<evidence type="ECO:0000259" key="5">
    <source>
        <dbReference type="Pfam" id="PF22692"/>
    </source>
</evidence>
<keyword evidence="2" id="KW-0975">Bacterial flagellum</keyword>
<comment type="subcellular location">
    <subcellularLocation>
        <location evidence="2">Bacterial flagellum basal body</location>
    </subcellularLocation>
</comment>
<feature type="domain" description="Flagellar basal body rod protein N-terminal" evidence="3">
    <location>
        <begin position="5"/>
        <end position="35"/>
    </location>
</feature>
<dbReference type="InterPro" id="IPR037925">
    <property type="entry name" value="FlgE/F/G-like"/>
</dbReference>
<evidence type="ECO:0000259" key="4">
    <source>
        <dbReference type="Pfam" id="PF06429"/>
    </source>
</evidence>
<feature type="domain" description="Flagellar hook protein FlgE/F/G-like D1" evidence="5">
    <location>
        <begin position="90"/>
        <end position="148"/>
    </location>
</feature>
<dbReference type="InterPro" id="IPR053967">
    <property type="entry name" value="LlgE_F_G-like_D1"/>
</dbReference>
<dbReference type="NCBIfam" id="TIGR03506">
    <property type="entry name" value="FlgEFG_subfam"/>
    <property type="match status" value="1"/>
</dbReference>
<dbReference type="AlphaFoldDB" id="A0A1C0A673"/>
<dbReference type="Pfam" id="PF00460">
    <property type="entry name" value="Flg_bb_rod"/>
    <property type="match status" value="1"/>
</dbReference>
<keyword evidence="6" id="KW-0966">Cell projection</keyword>
<dbReference type="GO" id="GO:0071978">
    <property type="term" value="P:bacterial-type flagellum-dependent swarming motility"/>
    <property type="evidence" value="ECO:0007669"/>
    <property type="project" value="TreeGrafter"/>
</dbReference>
<keyword evidence="6" id="KW-0969">Cilium</keyword>
<dbReference type="PANTHER" id="PTHR30435">
    <property type="entry name" value="FLAGELLAR PROTEIN"/>
    <property type="match status" value="1"/>
</dbReference>
<keyword evidence="6" id="KW-0282">Flagellum</keyword>
<keyword evidence="7" id="KW-1185">Reference proteome</keyword>
<dbReference type="Pfam" id="PF06429">
    <property type="entry name" value="Flg_bbr_C"/>
    <property type="match status" value="1"/>
</dbReference>
<evidence type="ECO:0000313" key="6">
    <source>
        <dbReference type="EMBL" id="OCL25637.1"/>
    </source>
</evidence>
<dbReference type="SUPFAM" id="SSF117143">
    <property type="entry name" value="Flagellar hook protein flgE"/>
    <property type="match status" value="1"/>
</dbReference>